<dbReference type="InterPro" id="IPR029000">
    <property type="entry name" value="Cyclophilin-like_dom_sf"/>
</dbReference>
<keyword evidence="2" id="KW-0378">Hydrolase</keyword>
<dbReference type="SUPFAM" id="SSF50891">
    <property type="entry name" value="Cyclophilin-like"/>
    <property type="match status" value="1"/>
</dbReference>
<evidence type="ECO:0000259" key="4">
    <source>
        <dbReference type="SMART" id="SM00797"/>
    </source>
</evidence>
<dbReference type="AlphaFoldDB" id="A0A173MQR7"/>
<keyword evidence="3" id="KW-0067">ATP-binding</keyword>
<dbReference type="NCBIfam" id="TIGR00724">
    <property type="entry name" value="urea_amlyse_rel"/>
    <property type="match status" value="1"/>
</dbReference>
<dbReference type="PANTHER" id="PTHR43309">
    <property type="entry name" value="5-OXOPROLINASE SUBUNIT C"/>
    <property type="match status" value="1"/>
</dbReference>
<dbReference type="OrthoDB" id="9782422at2"/>
<dbReference type="SMART" id="SM00797">
    <property type="entry name" value="AHS2"/>
    <property type="match status" value="1"/>
</dbReference>
<dbReference type="Pfam" id="PF02626">
    <property type="entry name" value="CT_A_B"/>
    <property type="match status" value="1"/>
</dbReference>
<name>A0A173MQR7_9BACT</name>
<gene>
    <name evidence="5" type="ORF">SAMN05421788_1011155</name>
</gene>
<accession>A0A173MQR7</accession>
<dbReference type="RefSeq" id="WP_076376513.1">
    <property type="nucleotide sequence ID" value="NZ_AP017422.1"/>
</dbReference>
<dbReference type="STRING" id="477680.SAMN05421788_1011155"/>
<keyword evidence="1" id="KW-0547">Nucleotide-binding</keyword>
<proteinExistence type="predicted"/>
<evidence type="ECO:0000256" key="2">
    <source>
        <dbReference type="ARBA" id="ARBA00022801"/>
    </source>
</evidence>
<evidence type="ECO:0000256" key="3">
    <source>
        <dbReference type="ARBA" id="ARBA00022840"/>
    </source>
</evidence>
<protein>
    <submittedName>
        <fullName evidence="5">Antagonist of KipI</fullName>
    </submittedName>
</protein>
<dbReference type="Proteomes" id="UP000186917">
    <property type="component" value="Unassembled WGS sequence"/>
</dbReference>
<feature type="domain" description="Carboxyltransferase" evidence="4">
    <location>
        <begin position="24"/>
        <end position="305"/>
    </location>
</feature>
<dbReference type="PANTHER" id="PTHR43309:SF5">
    <property type="entry name" value="5-OXOPROLINASE SUBUNIT C"/>
    <property type="match status" value="1"/>
</dbReference>
<dbReference type="GO" id="GO:0016787">
    <property type="term" value="F:hydrolase activity"/>
    <property type="evidence" value="ECO:0007669"/>
    <property type="project" value="UniProtKB-KW"/>
</dbReference>
<sequence length="319" mass="34719">MKVTVIQPGILTTVQDTGRIGYKSQGVVTGGALDGFAHRVSNWLVGNEETCATLEITMGGLQLLFEEKGWVAVGGHGVKVFINNKPVDCWRTLAMPAGGVLKIQYTGTGCRSYLAVQGGWEVPLVLNSFSTYLPAGWGGYQGRPLKKEDILNTGAVKKAVLYSGNWAIAASTILPYAASVVVRAMHGPEWLQFTHDSRALFFDNPLPVLPQSNRMGYRVAAKMKKSVAGEMLSTAVCAGTIQALPDGNMVIMMNDGPTTGGYPRLAQVVEPDIALCAQLLPGNTIEFKHVNIETAEEIYLNYQKQMEELKQYIFKRLYA</sequence>
<dbReference type="InterPro" id="IPR003778">
    <property type="entry name" value="CT_A_B"/>
</dbReference>
<evidence type="ECO:0000256" key="1">
    <source>
        <dbReference type="ARBA" id="ARBA00022741"/>
    </source>
</evidence>
<organism evidence="5 6">
    <name type="scientific">Filimonas lacunae</name>
    <dbReference type="NCBI Taxonomy" id="477680"/>
    <lineage>
        <taxon>Bacteria</taxon>
        <taxon>Pseudomonadati</taxon>
        <taxon>Bacteroidota</taxon>
        <taxon>Chitinophagia</taxon>
        <taxon>Chitinophagales</taxon>
        <taxon>Chitinophagaceae</taxon>
        <taxon>Filimonas</taxon>
    </lineage>
</organism>
<evidence type="ECO:0000313" key="6">
    <source>
        <dbReference type="Proteomes" id="UP000186917"/>
    </source>
</evidence>
<dbReference type="EMBL" id="FTOR01000001">
    <property type="protein sequence ID" value="SIS77843.1"/>
    <property type="molecule type" value="Genomic_DNA"/>
</dbReference>
<dbReference type="InterPro" id="IPR052708">
    <property type="entry name" value="PxpC"/>
</dbReference>
<dbReference type="Gene3D" id="2.40.100.10">
    <property type="entry name" value="Cyclophilin-like"/>
    <property type="match status" value="1"/>
</dbReference>
<evidence type="ECO:0000313" key="5">
    <source>
        <dbReference type="EMBL" id="SIS77843.1"/>
    </source>
</evidence>
<dbReference type="KEGG" id="fln:FLA_5774"/>
<keyword evidence="6" id="KW-1185">Reference proteome</keyword>
<reference evidence="6" key="1">
    <citation type="submission" date="2017-01" db="EMBL/GenBank/DDBJ databases">
        <authorList>
            <person name="Varghese N."/>
            <person name="Submissions S."/>
        </authorList>
    </citation>
    <scope>NUCLEOTIDE SEQUENCE [LARGE SCALE GENOMIC DNA]</scope>
    <source>
        <strain evidence="6">DSM 21054</strain>
    </source>
</reference>
<dbReference type="GO" id="GO:0005524">
    <property type="term" value="F:ATP binding"/>
    <property type="evidence" value="ECO:0007669"/>
    <property type="project" value="UniProtKB-KW"/>
</dbReference>